<accession>Q9PYT0</accession>
<dbReference type="GeneID" id="1442348"/>
<dbReference type="Proteomes" id="UP000202921">
    <property type="component" value="Segment"/>
</dbReference>
<feature type="coiled-coil region" evidence="1">
    <location>
        <begin position="250"/>
        <end position="280"/>
    </location>
</feature>
<sequence length="427" mass="49747">MIVLNVIALVRIIYNCQRPVIYSTYDPVPVNKSRTGWRFKTIRSKMALRKQVILFQNEPVEVVFSDKTGPDGLVYYFFEVTPFARLMNVDNPLSKIDSQHVIVVEEPVTAADTNNWAVRNNTRSTTLVSEAGLYQLMFTGKPVTVRQGMVRNWLFDIVLPTVKQFTDTNTHYQVSHNNYSPQYEHLNLNQLNLNGVSIPSCVSNDILRAFKQIIESFERQLKQKDVQLERVCRTNDEQLLRKDEMLVYRERELESKTNQLANKEKQLKNALSLIEFKENQLSEVISLTQKKDIQLEQQFTMLSSLMGKHIKKIEISDSDDELPQNHDTVLMIVRENNTTFKGIAAKRRYVDQQKQKLRYHESMIVVHSKRPDPKRDWNAAMDIVVELGVKDRCQIYPNLKRIRFEQVKDADSFEKGLKKMFNVTDAV</sequence>
<dbReference type="InterPro" id="IPR003497">
    <property type="entry name" value="BRO_N_domain"/>
</dbReference>
<gene>
    <name evidence="3" type="primary">ORF114</name>
</gene>
<organism evidence="3 4">
    <name type="scientific">Xestia c-nigrum granulosis virus</name>
    <name type="common">XnGV</name>
    <name type="synonym">Xestia c-nigrum granulovirus</name>
    <dbReference type="NCBI Taxonomy" id="51677"/>
    <lineage>
        <taxon>Viruses</taxon>
        <taxon>Viruses incertae sedis</taxon>
        <taxon>Naldaviricetes</taxon>
        <taxon>Lefavirales</taxon>
        <taxon>Baculoviridae</taxon>
        <taxon>Betabaculovirus</taxon>
        <taxon>Betabaculovirus xecnigri</taxon>
    </lineage>
</organism>
<feature type="domain" description="Bro-N" evidence="2">
    <location>
        <begin position="45"/>
        <end position="166"/>
    </location>
</feature>
<dbReference type="KEGG" id="vg:1442348"/>
<dbReference type="EMBL" id="AF162221">
    <property type="protein sequence ID" value="AAF05228.1"/>
    <property type="molecule type" value="Genomic_DNA"/>
</dbReference>
<dbReference type="PROSITE" id="PS51750">
    <property type="entry name" value="BRO_N"/>
    <property type="match status" value="1"/>
</dbReference>
<organismHost>
    <name type="scientific">Xestia</name>
    <dbReference type="NCBI Taxonomy" id="320016"/>
</organismHost>
<protein>
    <submittedName>
        <fullName evidence="3">ORF114</fullName>
    </submittedName>
</protein>
<proteinExistence type="predicted"/>
<name>Q9PYT0_GVXN</name>
<keyword evidence="4" id="KW-1185">Reference proteome</keyword>
<evidence type="ECO:0000259" key="2">
    <source>
        <dbReference type="PROSITE" id="PS51750"/>
    </source>
</evidence>
<evidence type="ECO:0000256" key="1">
    <source>
        <dbReference type="SAM" id="Coils"/>
    </source>
</evidence>
<evidence type="ECO:0000313" key="3">
    <source>
        <dbReference type="EMBL" id="AAF05228.1"/>
    </source>
</evidence>
<evidence type="ECO:0000313" key="4">
    <source>
        <dbReference type="Proteomes" id="UP000202921"/>
    </source>
</evidence>
<dbReference type="RefSeq" id="NP_059262.1">
    <property type="nucleotide sequence ID" value="NC_002331.1"/>
</dbReference>
<reference evidence="3 4" key="1">
    <citation type="journal article" date="1999" name="Virology">
        <title>Sequence analysis of the Xestia c-nigrum granulovirus genome.</title>
        <authorList>
            <person name="Hayakawa T."/>
            <person name="Ko R."/>
            <person name="Okano K."/>
            <person name="Seong S.I."/>
            <person name="Goto C."/>
            <person name="Maeda S."/>
        </authorList>
    </citation>
    <scope>NUCLEOTIDE SEQUENCE [LARGE SCALE GENOMIC DNA]</scope>
</reference>
<keyword evidence="1" id="KW-0175">Coiled coil</keyword>